<evidence type="ECO:0000313" key="2">
    <source>
        <dbReference type="Proteomes" id="UP000293360"/>
    </source>
</evidence>
<keyword evidence="2" id="KW-1185">Reference proteome</keyword>
<dbReference type="PANTHER" id="PTHR28250">
    <property type="entry name" value="CYTOCHROME B PRE-MRNA-PROCESSING PROTEIN 6"/>
    <property type="match status" value="1"/>
</dbReference>
<dbReference type="Pfam" id="PF20180">
    <property type="entry name" value="UQCC2_CBP6"/>
    <property type="match status" value="1"/>
</dbReference>
<name>A0A4Q4TI90_9PEZI</name>
<dbReference type="GO" id="GO:0034551">
    <property type="term" value="P:mitochondrial respiratory chain complex III assembly"/>
    <property type="evidence" value="ECO:0007669"/>
    <property type="project" value="TreeGrafter"/>
</dbReference>
<comment type="caution">
    <text evidence="1">The sequence shown here is derived from an EMBL/GenBank/DDBJ whole genome shotgun (WGS) entry which is preliminary data.</text>
</comment>
<protein>
    <submittedName>
        <fullName evidence="1">Uncharacterized protein</fullName>
    </submittedName>
</protein>
<proteinExistence type="predicted"/>
<sequence>MAVRQVIVRNPVTFLPILMKNSSPKAYLHRTTHAQSAQRHTLRALSQWPKDPVRPQVQFPDVLRRRFEQQQQQTSEEELLKQANALYSLLDNRYKKKYPITGSILKPKGNPTYYSDLLKELEEGPRRSWFDRMLLRVKGLVRLQ</sequence>
<dbReference type="Proteomes" id="UP000293360">
    <property type="component" value="Unassembled WGS sequence"/>
</dbReference>
<accession>A0A4Q4TI90</accession>
<evidence type="ECO:0000313" key="1">
    <source>
        <dbReference type="EMBL" id="RYP04963.1"/>
    </source>
</evidence>
<gene>
    <name evidence="1" type="ORF">DL764_004124</name>
</gene>
<dbReference type="GO" id="GO:0043022">
    <property type="term" value="F:ribosome binding"/>
    <property type="evidence" value="ECO:0007669"/>
    <property type="project" value="InterPro"/>
</dbReference>
<dbReference type="GO" id="GO:0061671">
    <property type="term" value="C:Cbp3p-Cbp6 complex"/>
    <property type="evidence" value="ECO:0007669"/>
    <property type="project" value="InterPro"/>
</dbReference>
<dbReference type="EMBL" id="QJNU01000187">
    <property type="protein sequence ID" value="RYP04963.1"/>
    <property type="molecule type" value="Genomic_DNA"/>
</dbReference>
<dbReference type="OrthoDB" id="2107880at2759"/>
<organism evidence="1 2">
    <name type="scientific">Monosporascus ibericus</name>
    <dbReference type="NCBI Taxonomy" id="155417"/>
    <lineage>
        <taxon>Eukaryota</taxon>
        <taxon>Fungi</taxon>
        <taxon>Dikarya</taxon>
        <taxon>Ascomycota</taxon>
        <taxon>Pezizomycotina</taxon>
        <taxon>Sordariomycetes</taxon>
        <taxon>Xylariomycetidae</taxon>
        <taxon>Xylariales</taxon>
        <taxon>Xylariales incertae sedis</taxon>
        <taxon>Monosporascus</taxon>
    </lineage>
</organism>
<dbReference type="PANTHER" id="PTHR28250:SF1">
    <property type="entry name" value="CYTOCHROME B PRE-MRNA-PROCESSING PROTEIN 6"/>
    <property type="match status" value="1"/>
</dbReference>
<dbReference type="InterPro" id="IPR037653">
    <property type="entry name" value="Cbp6"/>
</dbReference>
<dbReference type="AlphaFoldDB" id="A0A4Q4TI90"/>
<reference evidence="1 2" key="1">
    <citation type="submission" date="2018-06" db="EMBL/GenBank/DDBJ databases">
        <title>Complete Genomes of Monosporascus.</title>
        <authorList>
            <person name="Robinson A.J."/>
            <person name="Natvig D.O."/>
        </authorList>
    </citation>
    <scope>NUCLEOTIDE SEQUENCE [LARGE SCALE GENOMIC DNA]</scope>
    <source>
        <strain evidence="1 2">CBS 110550</strain>
    </source>
</reference>